<name>A0ABP0KBD7_9DINO</name>
<reference evidence="2 3" key="1">
    <citation type="submission" date="2024-02" db="EMBL/GenBank/DDBJ databases">
        <authorList>
            <person name="Chen Y."/>
            <person name="Shah S."/>
            <person name="Dougan E. K."/>
            <person name="Thang M."/>
            <person name="Chan C."/>
        </authorList>
    </citation>
    <scope>NUCLEOTIDE SEQUENCE [LARGE SCALE GENOMIC DNA]</scope>
</reference>
<evidence type="ECO:0000313" key="3">
    <source>
        <dbReference type="Proteomes" id="UP001642464"/>
    </source>
</evidence>
<dbReference type="EMBL" id="CAXAMM010010752">
    <property type="protein sequence ID" value="CAK9024115.1"/>
    <property type="molecule type" value="Genomic_DNA"/>
</dbReference>
<feature type="non-terminal residue" evidence="2">
    <location>
        <position position="457"/>
    </location>
</feature>
<accession>A0ABP0KBD7</accession>
<proteinExistence type="predicted"/>
<feature type="chain" id="PRO_5045115995" evidence="1">
    <location>
        <begin position="22"/>
        <end position="457"/>
    </location>
</feature>
<gene>
    <name evidence="2" type="ORF">SCF082_LOCUS16479</name>
</gene>
<dbReference type="Proteomes" id="UP001642464">
    <property type="component" value="Unassembled WGS sequence"/>
</dbReference>
<evidence type="ECO:0000256" key="1">
    <source>
        <dbReference type="SAM" id="SignalP"/>
    </source>
</evidence>
<keyword evidence="1" id="KW-0732">Signal</keyword>
<keyword evidence="3" id="KW-1185">Reference proteome</keyword>
<protein>
    <submittedName>
        <fullName evidence="2">Uncharacterized protein</fullName>
    </submittedName>
</protein>
<evidence type="ECO:0000313" key="2">
    <source>
        <dbReference type="EMBL" id="CAK9024115.1"/>
    </source>
</evidence>
<comment type="caution">
    <text evidence="2">The sequence shown here is derived from an EMBL/GenBank/DDBJ whole genome shotgun (WGS) entry which is preliminary data.</text>
</comment>
<feature type="signal peptide" evidence="1">
    <location>
        <begin position="1"/>
        <end position="21"/>
    </location>
</feature>
<sequence length="457" mass="50337">MFKFVLGGLVTSLCLTCATKAEDVPIRVSKETTYVTEPKLQDGFVDLAGAINARLSEGVTTDNNVAAVLFYWMGPDFNGTRLDSRFYEELGIPVPPDNGDYFLSLGAYLNAQDTAQRAEERTALLENLGNAQTRPWKADEFPQIAAWLAAQAEPLDKIIHSLERERYYSPLIPAAPDEKGQALIATLLPHLQQTRSISRALLSRAMLHLGHGRNEAAWADIRATLRLGRHIGHGASLIDCLVGIAVEQMAHQAALTFVAHTMPNREWCEKAIHELERLPPRADVADAVTLFERLAFIDVIVMLSTDVGDRGELLGIEDGLFQLKRLAKLPWIKGIDWNETARVGNDMYDKLAAAMRMPTYAERLEAFALLQQEIDQIKQQATRGGLLTNPQQGGQQTRKATGQAIGEILVALLVPALTQADAAQTRAAQNFTNVRATLALAAYHADHDRYPESVADL</sequence>
<organism evidence="2 3">
    <name type="scientific">Durusdinium trenchii</name>
    <dbReference type="NCBI Taxonomy" id="1381693"/>
    <lineage>
        <taxon>Eukaryota</taxon>
        <taxon>Sar</taxon>
        <taxon>Alveolata</taxon>
        <taxon>Dinophyceae</taxon>
        <taxon>Suessiales</taxon>
        <taxon>Symbiodiniaceae</taxon>
        <taxon>Durusdinium</taxon>
    </lineage>
</organism>